<feature type="transmembrane region" description="Helical" evidence="5">
    <location>
        <begin position="239"/>
        <end position="258"/>
    </location>
</feature>
<dbReference type="SUPFAM" id="SSF81995">
    <property type="entry name" value="beta-sandwich domain of Sec23/24"/>
    <property type="match status" value="1"/>
</dbReference>
<accession>A0A9N9WP17</accession>
<dbReference type="PANTHER" id="PTHR23291:SF47">
    <property type="entry name" value="TRANSMEMBRANE BAX INHIBITOR MOTIF CONTAINING 7"/>
    <property type="match status" value="1"/>
</dbReference>
<proteinExistence type="inferred from homology"/>
<dbReference type="OrthoDB" id="7933078at2759"/>
<dbReference type="Pfam" id="PF01027">
    <property type="entry name" value="Bax1-I"/>
    <property type="match status" value="1"/>
</dbReference>
<name>A0A9N9WP17_9DIPT</name>
<dbReference type="AlphaFoldDB" id="A0A9N9WP17"/>
<keyword evidence="4 5" id="KW-0472">Membrane</keyword>
<dbReference type="CDD" id="cd10428">
    <property type="entry name" value="LFG_like"/>
    <property type="match status" value="1"/>
</dbReference>
<evidence type="ECO:0000256" key="6">
    <source>
        <dbReference type="SAM" id="MobiDB-lite"/>
    </source>
</evidence>
<protein>
    <recommendedName>
        <fullName evidence="9">Nmda receptor glutamate-binding chain</fullName>
    </recommendedName>
</protein>
<feature type="transmembrane region" description="Helical" evidence="5">
    <location>
        <begin position="151"/>
        <end position="170"/>
    </location>
</feature>
<feature type="transmembrane region" description="Helical" evidence="5">
    <location>
        <begin position="182"/>
        <end position="201"/>
    </location>
</feature>
<feature type="transmembrane region" description="Helical" evidence="5">
    <location>
        <begin position="264"/>
        <end position="281"/>
    </location>
</feature>
<dbReference type="EMBL" id="OU895878">
    <property type="protein sequence ID" value="CAG9803226.1"/>
    <property type="molecule type" value="Genomic_DNA"/>
</dbReference>
<feature type="compositionally biased region" description="Low complexity" evidence="6">
    <location>
        <begin position="73"/>
        <end position="84"/>
    </location>
</feature>
<keyword evidence="8" id="KW-1185">Reference proteome</keyword>
<organism evidence="7 8">
    <name type="scientific">Chironomus riparius</name>
    <dbReference type="NCBI Taxonomy" id="315576"/>
    <lineage>
        <taxon>Eukaryota</taxon>
        <taxon>Metazoa</taxon>
        <taxon>Ecdysozoa</taxon>
        <taxon>Arthropoda</taxon>
        <taxon>Hexapoda</taxon>
        <taxon>Insecta</taxon>
        <taxon>Pterygota</taxon>
        <taxon>Neoptera</taxon>
        <taxon>Endopterygota</taxon>
        <taxon>Diptera</taxon>
        <taxon>Nematocera</taxon>
        <taxon>Chironomoidea</taxon>
        <taxon>Chironomidae</taxon>
        <taxon>Chironominae</taxon>
        <taxon>Chironomus</taxon>
    </lineage>
</organism>
<evidence type="ECO:0008006" key="9">
    <source>
        <dbReference type="Google" id="ProtNLM"/>
    </source>
</evidence>
<keyword evidence="2 5" id="KW-0812">Transmembrane</keyword>
<feature type="region of interest" description="Disordered" evidence="6">
    <location>
        <begin position="1"/>
        <end position="85"/>
    </location>
</feature>
<dbReference type="PANTHER" id="PTHR23291">
    <property type="entry name" value="BAX INHIBITOR-RELATED"/>
    <property type="match status" value="1"/>
</dbReference>
<feature type="transmembrane region" description="Helical" evidence="5">
    <location>
        <begin position="207"/>
        <end position="227"/>
    </location>
</feature>
<reference evidence="7" key="2">
    <citation type="submission" date="2022-10" db="EMBL/GenBank/DDBJ databases">
        <authorList>
            <consortium name="ENA_rothamsted_submissions"/>
            <consortium name="culmorum"/>
            <person name="King R."/>
        </authorList>
    </citation>
    <scope>NUCLEOTIDE SEQUENCE</scope>
</reference>
<comment type="subcellular location">
    <subcellularLocation>
        <location evidence="1">Membrane</location>
        <topology evidence="1">Multi-pass membrane protein</topology>
    </subcellularLocation>
</comment>
<gene>
    <name evidence="7" type="ORF">CHIRRI_LOCUS6127</name>
</gene>
<feature type="transmembrane region" description="Helical" evidence="5">
    <location>
        <begin position="119"/>
        <end position="139"/>
    </location>
</feature>
<evidence type="ECO:0000256" key="3">
    <source>
        <dbReference type="ARBA" id="ARBA00022989"/>
    </source>
</evidence>
<reference evidence="7" key="1">
    <citation type="submission" date="2022-01" db="EMBL/GenBank/DDBJ databases">
        <authorList>
            <person name="King R."/>
        </authorList>
    </citation>
    <scope>NUCLEOTIDE SEQUENCE</scope>
</reference>
<feature type="transmembrane region" description="Helical" evidence="5">
    <location>
        <begin position="301"/>
        <end position="322"/>
    </location>
</feature>
<dbReference type="InterPro" id="IPR006214">
    <property type="entry name" value="Bax_inhibitor_1-related"/>
</dbReference>
<comment type="similarity">
    <text evidence="5">Belongs to the BI1 family.</text>
</comment>
<evidence type="ECO:0000313" key="7">
    <source>
        <dbReference type="EMBL" id="CAG9803226.1"/>
    </source>
</evidence>
<evidence type="ECO:0000256" key="5">
    <source>
        <dbReference type="RuleBase" id="RU004379"/>
    </source>
</evidence>
<evidence type="ECO:0000256" key="1">
    <source>
        <dbReference type="ARBA" id="ARBA00004141"/>
    </source>
</evidence>
<dbReference type="GO" id="GO:0016020">
    <property type="term" value="C:membrane"/>
    <property type="evidence" value="ECO:0007669"/>
    <property type="project" value="UniProtKB-SubCell"/>
</dbReference>
<evidence type="ECO:0000256" key="4">
    <source>
        <dbReference type="ARBA" id="ARBA00023136"/>
    </source>
</evidence>
<feature type="compositionally biased region" description="Low complexity" evidence="6">
    <location>
        <begin position="26"/>
        <end position="37"/>
    </location>
</feature>
<evidence type="ECO:0000313" key="8">
    <source>
        <dbReference type="Proteomes" id="UP001153620"/>
    </source>
</evidence>
<evidence type="ECO:0000256" key="2">
    <source>
        <dbReference type="ARBA" id="ARBA00022692"/>
    </source>
</evidence>
<keyword evidence="3 5" id="KW-1133">Transmembrane helix</keyword>
<sequence length="328" mass="36207">MSAPYPTNDPNNPYSAGYPPYPPQQQPQWGQPGYQQPSYPPQPGFQPQPNVGFQMPGTTGFANPSYPQPSQPYYPQQPSGYDPSKPINPPYMEGDDPNFNAAGMGFSDKSIRAGFIRRVYSILSVQLLVTLGFVCLFVLNQDVKLYAHRNPQLMIIPMIGTIALVCVIACSESARRSSPTNIILLGLFTFFESLLVGFISSTYAPNIVLMAVGLTAVVVIGLTCFAFQTKYDFTTCGGFLCVCLLLLTVGSLIGALFFRNDLGNFIIACAGAAIFSMYIVYDTQIMMGGEKSYSLSPEEYIFAALNLYMDIIQLFIYMLRILKYLNQD</sequence>
<dbReference type="Proteomes" id="UP001153620">
    <property type="component" value="Chromosome 2"/>
</dbReference>